<name>A0A6A5V3H7_9PLEO</name>
<dbReference type="Proteomes" id="UP000800036">
    <property type="component" value="Unassembled WGS sequence"/>
</dbReference>
<accession>A0A6A5V3H7</accession>
<evidence type="ECO:0000313" key="2">
    <source>
        <dbReference type="EMBL" id="KAF1970809.1"/>
    </source>
</evidence>
<feature type="compositionally biased region" description="Low complexity" evidence="1">
    <location>
        <begin position="1"/>
        <end position="12"/>
    </location>
</feature>
<feature type="compositionally biased region" description="Low complexity" evidence="1">
    <location>
        <begin position="29"/>
        <end position="40"/>
    </location>
</feature>
<organism evidence="2 3">
    <name type="scientific">Bimuria novae-zelandiae CBS 107.79</name>
    <dbReference type="NCBI Taxonomy" id="1447943"/>
    <lineage>
        <taxon>Eukaryota</taxon>
        <taxon>Fungi</taxon>
        <taxon>Dikarya</taxon>
        <taxon>Ascomycota</taxon>
        <taxon>Pezizomycotina</taxon>
        <taxon>Dothideomycetes</taxon>
        <taxon>Pleosporomycetidae</taxon>
        <taxon>Pleosporales</taxon>
        <taxon>Massarineae</taxon>
        <taxon>Didymosphaeriaceae</taxon>
        <taxon>Bimuria</taxon>
    </lineage>
</organism>
<protein>
    <submittedName>
        <fullName evidence="2">Uncharacterized protein</fullName>
    </submittedName>
</protein>
<gene>
    <name evidence="2" type="ORF">BU23DRAFT_556517</name>
</gene>
<evidence type="ECO:0000256" key="1">
    <source>
        <dbReference type="SAM" id="MobiDB-lite"/>
    </source>
</evidence>
<keyword evidence="3" id="KW-1185">Reference proteome</keyword>
<dbReference type="OrthoDB" id="3494771at2759"/>
<dbReference type="AlphaFoldDB" id="A0A6A5V3H7"/>
<feature type="region of interest" description="Disordered" evidence="1">
    <location>
        <begin position="1"/>
        <end position="46"/>
    </location>
</feature>
<dbReference type="EMBL" id="ML976698">
    <property type="protein sequence ID" value="KAF1970809.1"/>
    <property type="molecule type" value="Genomic_DNA"/>
</dbReference>
<reference evidence="2" key="1">
    <citation type="journal article" date="2020" name="Stud. Mycol.">
        <title>101 Dothideomycetes genomes: a test case for predicting lifestyles and emergence of pathogens.</title>
        <authorList>
            <person name="Haridas S."/>
            <person name="Albert R."/>
            <person name="Binder M."/>
            <person name="Bloem J."/>
            <person name="Labutti K."/>
            <person name="Salamov A."/>
            <person name="Andreopoulos B."/>
            <person name="Baker S."/>
            <person name="Barry K."/>
            <person name="Bills G."/>
            <person name="Bluhm B."/>
            <person name="Cannon C."/>
            <person name="Castanera R."/>
            <person name="Culley D."/>
            <person name="Daum C."/>
            <person name="Ezra D."/>
            <person name="Gonzalez J."/>
            <person name="Henrissat B."/>
            <person name="Kuo A."/>
            <person name="Liang C."/>
            <person name="Lipzen A."/>
            <person name="Lutzoni F."/>
            <person name="Magnuson J."/>
            <person name="Mondo S."/>
            <person name="Nolan M."/>
            <person name="Ohm R."/>
            <person name="Pangilinan J."/>
            <person name="Park H.-J."/>
            <person name="Ramirez L."/>
            <person name="Alfaro M."/>
            <person name="Sun H."/>
            <person name="Tritt A."/>
            <person name="Yoshinaga Y."/>
            <person name="Zwiers L.-H."/>
            <person name="Turgeon B."/>
            <person name="Goodwin S."/>
            <person name="Spatafora J."/>
            <person name="Crous P."/>
            <person name="Grigoriev I."/>
        </authorList>
    </citation>
    <scope>NUCLEOTIDE SEQUENCE</scope>
    <source>
        <strain evidence="2">CBS 107.79</strain>
    </source>
</reference>
<evidence type="ECO:0000313" key="3">
    <source>
        <dbReference type="Proteomes" id="UP000800036"/>
    </source>
</evidence>
<sequence>MTSYASSTTARSSMDDMKSGVAASNISVTPSSTSSSTKSPSKTRKAWEFIKRHAKEHHESVNAAYATYYGQGQMSRRAPLAEK</sequence>
<proteinExistence type="predicted"/>